<organism evidence="5">
    <name type="scientific">freshwater metagenome</name>
    <dbReference type="NCBI Taxonomy" id="449393"/>
    <lineage>
        <taxon>unclassified sequences</taxon>
        <taxon>metagenomes</taxon>
        <taxon>ecological metagenomes</taxon>
    </lineage>
</organism>
<dbReference type="GO" id="GO:0008168">
    <property type="term" value="F:methyltransferase activity"/>
    <property type="evidence" value="ECO:0007669"/>
    <property type="project" value="UniProtKB-KW"/>
</dbReference>
<dbReference type="SUPFAM" id="SSF53335">
    <property type="entry name" value="S-adenosyl-L-methionine-dependent methyltransferases"/>
    <property type="match status" value="1"/>
</dbReference>
<dbReference type="PANTHER" id="PTHR43591:SF24">
    <property type="entry name" value="2-METHOXY-6-POLYPRENYL-1,4-BENZOQUINOL METHYLASE, MITOCHONDRIAL"/>
    <property type="match status" value="1"/>
</dbReference>
<dbReference type="PROSITE" id="PS51608">
    <property type="entry name" value="SAM_MT_UBIE"/>
    <property type="match status" value="1"/>
</dbReference>
<keyword evidence="1" id="KW-0489">Methyltransferase</keyword>
<dbReference type="InterPro" id="IPR004033">
    <property type="entry name" value="UbiE/COQ5_MeTrFase"/>
</dbReference>
<evidence type="ECO:0000313" key="5">
    <source>
        <dbReference type="EMBL" id="CAB4666337.1"/>
    </source>
</evidence>
<gene>
    <name evidence="4" type="ORF">UFOPK1353_00806</name>
    <name evidence="5" type="ORF">UFOPK2292_00575</name>
</gene>
<dbReference type="InterPro" id="IPR029063">
    <property type="entry name" value="SAM-dependent_MTases_sf"/>
</dbReference>
<dbReference type="EMBL" id="CAEZSE010000131">
    <property type="protein sequence ID" value="CAB4538736.1"/>
    <property type="molecule type" value="Genomic_DNA"/>
</dbReference>
<dbReference type="EMBL" id="CAEZWU010000066">
    <property type="protein sequence ID" value="CAB4666337.1"/>
    <property type="molecule type" value="Genomic_DNA"/>
</dbReference>
<dbReference type="NCBIfam" id="TIGR01934">
    <property type="entry name" value="MenG_MenH_UbiE"/>
    <property type="match status" value="1"/>
</dbReference>
<protein>
    <submittedName>
        <fullName evidence="5">Unannotated protein</fullName>
    </submittedName>
</protein>
<keyword evidence="3" id="KW-0949">S-adenosyl-L-methionine</keyword>
<reference evidence="5" key="1">
    <citation type="submission" date="2020-05" db="EMBL/GenBank/DDBJ databases">
        <authorList>
            <person name="Chiriac C."/>
            <person name="Salcher M."/>
            <person name="Ghai R."/>
            <person name="Kavagutti S V."/>
        </authorList>
    </citation>
    <scope>NUCLEOTIDE SEQUENCE</scope>
</reference>
<dbReference type="GO" id="GO:0032259">
    <property type="term" value="P:methylation"/>
    <property type="evidence" value="ECO:0007669"/>
    <property type="project" value="UniProtKB-KW"/>
</dbReference>
<dbReference type="Gene3D" id="3.40.50.150">
    <property type="entry name" value="Vaccinia Virus protein VP39"/>
    <property type="match status" value="1"/>
</dbReference>
<evidence type="ECO:0000313" key="4">
    <source>
        <dbReference type="EMBL" id="CAB4538736.1"/>
    </source>
</evidence>
<evidence type="ECO:0000256" key="1">
    <source>
        <dbReference type="ARBA" id="ARBA00022603"/>
    </source>
</evidence>
<dbReference type="HAMAP" id="MF_01813">
    <property type="entry name" value="MenG_UbiE_methyltr"/>
    <property type="match status" value="1"/>
</dbReference>
<sequence>MTSVDLRFWRSLQGMNSSANLKRKWDRNDLPQGAEKVVAVQEMFDAIAPRYNFVNRLMTFGLDRKWRSRTIDSLLLPLGSRVLDLASGTGDLCIALRENGFTPLSIDISLGMLEADKSRVPRSQADIQKLPFPNASVDGITCGFALRNLENLQTFFTEIARVTRFKGRIALLDVGVPTSRFVRFGNSIYFGKIVPLIGGIFSDRAAYKYLPRSVAYLPSPLIITQMLEGSGFADVTHEQLSGGLTQLFTATRN</sequence>
<dbReference type="CDD" id="cd02440">
    <property type="entry name" value="AdoMet_MTases"/>
    <property type="match status" value="1"/>
</dbReference>
<evidence type="ECO:0000256" key="3">
    <source>
        <dbReference type="ARBA" id="ARBA00022691"/>
    </source>
</evidence>
<proteinExistence type="inferred from homology"/>
<dbReference type="PANTHER" id="PTHR43591">
    <property type="entry name" value="METHYLTRANSFERASE"/>
    <property type="match status" value="1"/>
</dbReference>
<dbReference type="Pfam" id="PF01209">
    <property type="entry name" value="Ubie_methyltran"/>
    <property type="match status" value="1"/>
</dbReference>
<accession>A0A6J6LWU6</accession>
<dbReference type="AlphaFoldDB" id="A0A6J6LWU6"/>
<keyword evidence="2" id="KW-0808">Transferase</keyword>
<name>A0A6J6LWU6_9ZZZZ</name>
<evidence type="ECO:0000256" key="2">
    <source>
        <dbReference type="ARBA" id="ARBA00022679"/>
    </source>
</evidence>